<accession>A0A6G0QDG6</accession>
<proteinExistence type="predicted"/>
<sequence length="62" mass="6986">MTAIYPVTEEYLLPDAHIVDYPAFESAVVEVCGLMLRLNVKLLIANFLTAAPIRWLEHAKKS</sequence>
<evidence type="ECO:0000313" key="2">
    <source>
        <dbReference type="Proteomes" id="UP000486351"/>
    </source>
</evidence>
<organism evidence="1 2">
    <name type="scientific">Phytophthora fragariae</name>
    <dbReference type="NCBI Taxonomy" id="53985"/>
    <lineage>
        <taxon>Eukaryota</taxon>
        <taxon>Sar</taxon>
        <taxon>Stramenopiles</taxon>
        <taxon>Oomycota</taxon>
        <taxon>Peronosporomycetes</taxon>
        <taxon>Peronosporales</taxon>
        <taxon>Peronosporaceae</taxon>
        <taxon>Phytophthora</taxon>
    </lineage>
</organism>
<dbReference type="EMBL" id="QXFY01003764">
    <property type="protein sequence ID" value="KAE9282287.1"/>
    <property type="molecule type" value="Genomic_DNA"/>
</dbReference>
<gene>
    <name evidence="1" type="ORF">PF008_g27675</name>
</gene>
<name>A0A6G0QDG6_9STRA</name>
<protein>
    <submittedName>
        <fullName evidence="1">Uncharacterized protein</fullName>
    </submittedName>
</protein>
<dbReference type="AlphaFoldDB" id="A0A6G0QDG6"/>
<dbReference type="Proteomes" id="UP000486351">
    <property type="component" value="Unassembled WGS sequence"/>
</dbReference>
<comment type="caution">
    <text evidence="1">The sequence shown here is derived from an EMBL/GenBank/DDBJ whole genome shotgun (WGS) entry which is preliminary data.</text>
</comment>
<evidence type="ECO:0000313" key="1">
    <source>
        <dbReference type="EMBL" id="KAE9282287.1"/>
    </source>
</evidence>
<reference evidence="1 2" key="1">
    <citation type="submission" date="2018-09" db="EMBL/GenBank/DDBJ databases">
        <title>Genomic investigation of the strawberry pathogen Phytophthora fragariae indicates pathogenicity is determined by transcriptional variation in three key races.</title>
        <authorList>
            <person name="Adams T.M."/>
            <person name="Armitage A.D."/>
            <person name="Sobczyk M.K."/>
            <person name="Bates H.J."/>
            <person name="Dunwell J.M."/>
            <person name="Nellist C.F."/>
            <person name="Harrison R.J."/>
        </authorList>
    </citation>
    <scope>NUCLEOTIDE SEQUENCE [LARGE SCALE GENOMIC DNA]</scope>
    <source>
        <strain evidence="1 2">NOV-77</strain>
    </source>
</reference>